<dbReference type="EMBL" id="CAEZSR010000108">
    <property type="protein sequence ID" value="CAB4573360.1"/>
    <property type="molecule type" value="Genomic_DNA"/>
</dbReference>
<keyword evidence="1" id="KW-0175">Coiled coil</keyword>
<evidence type="ECO:0000313" key="2">
    <source>
        <dbReference type="EMBL" id="CAB4573360.1"/>
    </source>
</evidence>
<gene>
    <name evidence="2" type="ORF">UFOPK1493_02547</name>
</gene>
<sequence length="93" mass="10370">MTAETPEERIARWAERDAVVGLDAELAQVRAELAGRDGEIADLRARCAQLADRVTQLELERDALQHRVVALGRVPLARRAYGKARRVAGRVLR</sequence>
<protein>
    <submittedName>
        <fullName evidence="2">Unannotated protein</fullName>
    </submittedName>
</protein>
<proteinExistence type="predicted"/>
<dbReference type="Gene3D" id="1.20.5.340">
    <property type="match status" value="1"/>
</dbReference>
<dbReference type="AlphaFoldDB" id="A0A6J6E9X8"/>
<accession>A0A6J6E9X8</accession>
<evidence type="ECO:0000256" key="1">
    <source>
        <dbReference type="SAM" id="Coils"/>
    </source>
</evidence>
<feature type="coiled-coil region" evidence="1">
    <location>
        <begin position="40"/>
        <end position="67"/>
    </location>
</feature>
<organism evidence="2">
    <name type="scientific">freshwater metagenome</name>
    <dbReference type="NCBI Taxonomy" id="449393"/>
    <lineage>
        <taxon>unclassified sequences</taxon>
        <taxon>metagenomes</taxon>
        <taxon>ecological metagenomes</taxon>
    </lineage>
</organism>
<name>A0A6J6E9X8_9ZZZZ</name>
<reference evidence="2" key="1">
    <citation type="submission" date="2020-05" db="EMBL/GenBank/DDBJ databases">
        <authorList>
            <person name="Chiriac C."/>
            <person name="Salcher M."/>
            <person name="Ghai R."/>
            <person name="Kavagutti S V."/>
        </authorList>
    </citation>
    <scope>NUCLEOTIDE SEQUENCE</scope>
</reference>